<name>A0A327M435_9PROT</name>
<keyword evidence="3 6" id="KW-0812">Transmembrane</keyword>
<dbReference type="Proteomes" id="UP000249065">
    <property type="component" value="Unassembled WGS sequence"/>
</dbReference>
<dbReference type="OrthoDB" id="9795496at2"/>
<dbReference type="PIRSF" id="PIRSF005859">
    <property type="entry name" value="PBR"/>
    <property type="match status" value="1"/>
</dbReference>
<feature type="transmembrane region" description="Helical" evidence="6">
    <location>
        <begin position="127"/>
        <end position="150"/>
    </location>
</feature>
<evidence type="ECO:0000313" key="8">
    <source>
        <dbReference type="Proteomes" id="UP000249065"/>
    </source>
</evidence>
<dbReference type="CDD" id="cd15904">
    <property type="entry name" value="TSPO_MBR"/>
    <property type="match status" value="1"/>
</dbReference>
<dbReference type="InterPro" id="IPR004307">
    <property type="entry name" value="TspO_MBR"/>
</dbReference>
<sequence length="156" mass="17289">MGWRPILVAVAAACGVAVLGALATDLGDWYRQLRRPAWQPPDWLFGPVWTLIYGLTAWAGLRAWRAAPDTGARRRLLALYAVNGLLNILWSVLFFTLHRPDWALLEGVFFWASVLAMLVASARHDRLAGWLLSPYLAWVGFALALNGAILRLNPVG</sequence>
<dbReference type="GO" id="GO:0016020">
    <property type="term" value="C:membrane"/>
    <property type="evidence" value="ECO:0007669"/>
    <property type="project" value="UniProtKB-SubCell"/>
</dbReference>
<keyword evidence="4 6" id="KW-1133">Transmembrane helix</keyword>
<dbReference type="Gene3D" id="1.20.1260.100">
    <property type="entry name" value="TspO/MBR protein"/>
    <property type="match status" value="1"/>
</dbReference>
<evidence type="ECO:0000256" key="3">
    <source>
        <dbReference type="ARBA" id="ARBA00022692"/>
    </source>
</evidence>
<organism evidence="7 8">
    <name type="scientific">Roseicella frigidaeris</name>
    <dbReference type="NCBI Taxonomy" id="2230885"/>
    <lineage>
        <taxon>Bacteria</taxon>
        <taxon>Pseudomonadati</taxon>
        <taxon>Pseudomonadota</taxon>
        <taxon>Alphaproteobacteria</taxon>
        <taxon>Acetobacterales</taxon>
        <taxon>Roseomonadaceae</taxon>
        <taxon>Roseicella</taxon>
    </lineage>
</organism>
<dbReference type="PANTHER" id="PTHR10057:SF0">
    <property type="entry name" value="TRANSLOCATOR PROTEIN"/>
    <property type="match status" value="1"/>
</dbReference>
<evidence type="ECO:0000256" key="2">
    <source>
        <dbReference type="ARBA" id="ARBA00007524"/>
    </source>
</evidence>
<evidence type="ECO:0000256" key="4">
    <source>
        <dbReference type="ARBA" id="ARBA00022989"/>
    </source>
</evidence>
<comment type="caution">
    <text evidence="7">The sequence shown here is derived from an EMBL/GenBank/DDBJ whole genome shotgun (WGS) entry which is preliminary data.</text>
</comment>
<dbReference type="InterPro" id="IPR038330">
    <property type="entry name" value="TspO/MBR-related_sf"/>
</dbReference>
<proteinExistence type="inferred from homology"/>
<protein>
    <submittedName>
        <fullName evidence="7">Tryptophan-rich sensory protein</fullName>
    </submittedName>
</protein>
<keyword evidence="8" id="KW-1185">Reference proteome</keyword>
<evidence type="ECO:0000256" key="6">
    <source>
        <dbReference type="SAM" id="Phobius"/>
    </source>
</evidence>
<evidence type="ECO:0000313" key="7">
    <source>
        <dbReference type="EMBL" id="RAI57710.1"/>
    </source>
</evidence>
<dbReference type="Pfam" id="PF03073">
    <property type="entry name" value="TspO_MBR"/>
    <property type="match status" value="1"/>
</dbReference>
<dbReference type="AlphaFoldDB" id="A0A327M435"/>
<evidence type="ECO:0000256" key="1">
    <source>
        <dbReference type="ARBA" id="ARBA00004141"/>
    </source>
</evidence>
<reference evidence="8" key="1">
    <citation type="submission" date="2018-06" db="EMBL/GenBank/DDBJ databases">
        <authorList>
            <person name="Khan S.A."/>
        </authorList>
    </citation>
    <scope>NUCLEOTIDE SEQUENCE [LARGE SCALE GENOMIC DNA]</scope>
    <source>
        <strain evidence="8">DB-1506</strain>
    </source>
</reference>
<feature type="transmembrane region" description="Helical" evidence="6">
    <location>
        <begin position="102"/>
        <end position="120"/>
    </location>
</feature>
<dbReference type="GO" id="GO:0033013">
    <property type="term" value="P:tetrapyrrole metabolic process"/>
    <property type="evidence" value="ECO:0007669"/>
    <property type="project" value="UniProtKB-ARBA"/>
</dbReference>
<comment type="subcellular location">
    <subcellularLocation>
        <location evidence="1">Membrane</location>
        <topology evidence="1">Multi-pass membrane protein</topology>
    </subcellularLocation>
</comment>
<gene>
    <name evidence="7" type="ORF">DOO78_18075</name>
</gene>
<keyword evidence="5 6" id="KW-0472">Membrane</keyword>
<dbReference type="FunFam" id="1.20.1260.100:FF:000001">
    <property type="entry name" value="translocator protein 2"/>
    <property type="match status" value="1"/>
</dbReference>
<evidence type="ECO:0000256" key="5">
    <source>
        <dbReference type="ARBA" id="ARBA00023136"/>
    </source>
</evidence>
<dbReference type="PANTHER" id="PTHR10057">
    <property type="entry name" value="PERIPHERAL-TYPE BENZODIAZEPINE RECEPTOR"/>
    <property type="match status" value="1"/>
</dbReference>
<comment type="similarity">
    <text evidence="2">Belongs to the TspO/BZRP family.</text>
</comment>
<accession>A0A327M435</accession>
<feature type="transmembrane region" description="Helical" evidence="6">
    <location>
        <begin position="47"/>
        <end position="64"/>
    </location>
</feature>
<dbReference type="EMBL" id="QLIX01000015">
    <property type="protein sequence ID" value="RAI57710.1"/>
    <property type="molecule type" value="Genomic_DNA"/>
</dbReference>
<feature type="transmembrane region" description="Helical" evidence="6">
    <location>
        <begin position="76"/>
        <end position="96"/>
    </location>
</feature>